<gene>
    <name evidence="1" type="ORF">GSF22_09105</name>
</gene>
<organism evidence="1 2">
    <name type="scientific">Micromonospora echinofusca</name>
    <dbReference type="NCBI Taxonomy" id="47858"/>
    <lineage>
        <taxon>Bacteria</taxon>
        <taxon>Bacillati</taxon>
        <taxon>Actinomycetota</taxon>
        <taxon>Actinomycetes</taxon>
        <taxon>Micromonosporales</taxon>
        <taxon>Micromonosporaceae</taxon>
        <taxon>Micromonospora</taxon>
    </lineage>
</organism>
<reference evidence="1 2" key="1">
    <citation type="submission" date="2019-12" db="EMBL/GenBank/DDBJ databases">
        <title>Whole genome sequencing of endophytic Actinobacterium Micromonospora sp. MPMI6T.</title>
        <authorList>
            <person name="Evv R."/>
            <person name="Podile A.R."/>
        </authorList>
    </citation>
    <scope>NUCLEOTIDE SEQUENCE [LARGE SCALE GENOMIC DNA]</scope>
    <source>
        <strain evidence="1 2">MPMI6</strain>
    </source>
</reference>
<protein>
    <submittedName>
        <fullName evidence="1">Uncharacterized protein</fullName>
    </submittedName>
</protein>
<accession>A0ABS3VP31</accession>
<dbReference type="RefSeq" id="WP_208812847.1">
    <property type="nucleotide sequence ID" value="NZ_WVUH01000054.1"/>
</dbReference>
<sequence length="98" mass="10390">MSVDTDALMAVLTDTHAILTRQGNDFSWSSFPDADAALQEVEELSAAVRAGDPPLLMLTILFAPTGPIQEVSLSSGWAEEFLVLADRFDAAIANAALP</sequence>
<evidence type="ECO:0000313" key="1">
    <source>
        <dbReference type="EMBL" id="MBO4206163.1"/>
    </source>
</evidence>
<dbReference type="Proteomes" id="UP000823521">
    <property type="component" value="Unassembled WGS sequence"/>
</dbReference>
<name>A0ABS3VP31_MICEH</name>
<keyword evidence="2" id="KW-1185">Reference proteome</keyword>
<proteinExistence type="predicted"/>
<dbReference type="EMBL" id="WVUH01000054">
    <property type="protein sequence ID" value="MBO4206163.1"/>
    <property type="molecule type" value="Genomic_DNA"/>
</dbReference>
<comment type="caution">
    <text evidence="1">The sequence shown here is derived from an EMBL/GenBank/DDBJ whole genome shotgun (WGS) entry which is preliminary data.</text>
</comment>
<evidence type="ECO:0000313" key="2">
    <source>
        <dbReference type="Proteomes" id="UP000823521"/>
    </source>
</evidence>